<evidence type="ECO:0000256" key="6">
    <source>
        <dbReference type="ARBA" id="ARBA00023125"/>
    </source>
</evidence>
<evidence type="ECO:0000259" key="12">
    <source>
        <dbReference type="PROSITE" id="PS51198"/>
    </source>
</evidence>
<protein>
    <recommendedName>
        <fullName evidence="9">DNA 3'-5' helicase</fullName>
        <ecNumber evidence="9">5.6.2.4</ecNumber>
    </recommendedName>
</protein>
<evidence type="ECO:0000256" key="5">
    <source>
        <dbReference type="ARBA" id="ARBA00022840"/>
    </source>
</evidence>
<dbReference type="PANTHER" id="PTHR11070">
    <property type="entry name" value="UVRD / RECB / PCRA DNA HELICASE FAMILY MEMBER"/>
    <property type="match status" value="1"/>
</dbReference>
<dbReference type="GO" id="GO:0033202">
    <property type="term" value="C:DNA helicase complex"/>
    <property type="evidence" value="ECO:0007669"/>
    <property type="project" value="TreeGrafter"/>
</dbReference>
<evidence type="ECO:0000256" key="4">
    <source>
        <dbReference type="ARBA" id="ARBA00022806"/>
    </source>
</evidence>
<feature type="binding site" evidence="11">
    <location>
        <begin position="30"/>
        <end position="37"/>
    </location>
    <ligand>
        <name>ATP</name>
        <dbReference type="ChEBI" id="CHEBI:30616"/>
    </ligand>
</feature>
<keyword evidence="5 11" id="KW-0067">ATP-binding</keyword>
<evidence type="ECO:0000313" key="15">
    <source>
        <dbReference type="Proteomes" id="UP000264062"/>
    </source>
</evidence>
<evidence type="ECO:0000256" key="7">
    <source>
        <dbReference type="ARBA" id="ARBA00023235"/>
    </source>
</evidence>
<evidence type="ECO:0000256" key="8">
    <source>
        <dbReference type="ARBA" id="ARBA00034617"/>
    </source>
</evidence>
<name>A0A350HAZ9_UNCW3</name>
<dbReference type="AlphaFoldDB" id="A0A350HAZ9"/>
<feature type="domain" description="UvrD-like helicase ATP-binding" evidence="12">
    <location>
        <begin position="9"/>
        <end position="287"/>
    </location>
</feature>
<dbReference type="Proteomes" id="UP000264062">
    <property type="component" value="Unassembled WGS sequence"/>
</dbReference>
<evidence type="ECO:0000259" key="13">
    <source>
        <dbReference type="PROSITE" id="PS51217"/>
    </source>
</evidence>
<dbReference type="InterPro" id="IPR013986">
    <property type="entry name" value="DExx_box_DNA_helicase_dom_sf"/>
</dbReference>
<dbReference type="GO" id="GO:0043138">
    <property type="term" value="F:3'-5' DNA helicase activity"/>
    <property type="evidence" value="ECO:0007669"/>
    <property type="project" value="UniProtKB-EC"/>
</dbReference>
<dbReference type="GO" id="GO:0005524">
    <property type="term" value="F:ATP binding"/>
    <property type="evidence" value="ECO:0007669"/>
    <property type="project" value="UniProtKB-UniRule"/>
</dbReference>
<dbReference type="GO" id="GO:0003677">
    <property type="term" value="F:DNA binding"/>
    <property type="evidence" value="ECO:0007669"/>
    <property type="project" value="UniProtKB-KW"/>
</dbReference>
<evidence type="ECO:0000256" key="3">
    <source>
        <dbReference type="ARBA" id="ARBA00022801"/>
    </source>
</evidence>
<comment type="similarity">
    <text evidence="1">Belongs to the helicase family. UvrD subfamily.</text>
</comment>
<gene>
    <name evidence="14" type="ORF">DCW38_05995</name>
</gene>
<dbReference type="SUPFAM" id="SSF52540">
    <property type="entry name" value="P-loop containing nucleoside triphosphate hydrolases"/>
    <property type="match status" value="1"/>
</dbReference>
<dbReference type="InterPro" id="IPR027417">
    <property type="entry name" value="P-loop_NTPase"/>
</dbReference>
<dbReference type="PROSITE" id="PS51198">
    <property type="entry name" value="UVRD_HELICASE_ATP_BIND"/>
    <property type="match status" value="1"/>
</dbReference>
<dbReference type="CDD" id="cd17932">
    <property type="entry name" value="DEXQc_UvrD"/>
    <property type="match status" value="1"/>
</dbReference>
<keyword evidence="7" id="KW-0413">Isomerase</keyword>
<comment type="catalytic activity">
    <reaction evidence="10">
        <text>ATP + H2O = ADP + phosphate + H(+)</text>
        <dbReference type="Rhea" id="RHEA:13065"/>
        <dbReference type="ChEBI" id="CHEBI:15377"/>
        <dbReference type="ChEBI" id="CHEBI:15378"/>
        <dbReference type="ChEBI" id="CHEBI:30616"/>
        <dbReference type="ChEBI" id="CHEBI:43474"/>
        <dbReference type="ChEBI" id="CHEBI:456216"/>
        <dbReference type="EC" id="5.6.2.4"/>
    </reaction>
</comment>
<dbReference type="InterPro" id="IPR014016">
    <property type="entry name" value="UvrD-like_ATP-bd"/>
</dbReference>
<evidence type="ECO:0000313" key="14">
    <source>
        <dbReference type="EMBL" id="HAV92715.1"/>
    </source>
</evidence>
<dbReference type="GO" id="GO:0016787">
    <property type="term" value="F:hydrolase activity"/>
    <property type="evidence" value="ECO:0007669"/>
    <property type="project" value="UniProtKB-UniRule"/>
</dbReference>
<dbReference type="InterPro" id="IPR014017">
    <property type="entry name" value="DNA_helicase_UvrD-like_C"/>
</dbReference>
<comment type="caution">
    <text evidence="14">The sequence shown here is derived from an EMBL/GenBank/DDBJ whole genome shotgun (WGS) entry which is preliminary data.</text>
</comment>
<dbReference type="PROSITE" id="PS51217">
    <property type="entry name" value="UVRD_HELICASE_CTER"/>
    <property type="match status" value="1"/>
</dbReference>
<feature type="non-terminal residue" evidence="14">
    <location>
        <position position="452"/>
    </location>
</feature>
<keyword evidence="4 11" id="KW-0347">Helicase</keyword>
<comment type="catalytic activity">
    <reaction evidence="8">
        <text>Couples ATP hydrolysis with the unwinding of duplex DNA by translocating in the 3'-5' direction.</text>
        <dbReference type="EC" id="5.6.2.4"/>
    </reaction>
</comment>
<evidence type="ECO:0000256" key="9">
    <source>
        <dbReference type="ARBA" id="ARBA00034808"/>
    </source>
</evidence>
<dbReference type="GO" id="GO:0000725">
    <property type="term" value="P:recombinational repair"/>
    <property type="evidence" value="ECO:0007669"/>
    <property type="project" value="TreeGrafter"/>
</dbReference>
<reference evidence="14 15" key="1">
    <citation type="journal article" date="2018" name="Nat. Biotechnol.">
        <title>A standardized bacterial taxonomy based on genome phylogeny substantially revises the tree of life.</title>
        <authorList>
            <person name="Parks D.H."/>
            <person name="Chuvochina M."/>
            <person name="Waite D.W."/>
            <person name="Rinke C."/>
            <person name="Skarshewski A."/>
            <person name="Chaumeil P.A."/>
            <person name="Hugenholtz P."/>
        </authorList>
    </citation>
    <scope>NUCLEOTIDE SEQUENCE [LARGE SCALE GENOMIC DNA]</scope>
    <source>
        <strain evidence="14">UBA9956</strain>
    </source>
</reference>
<feature type="domain" description="UvrD-like helicase C-terminal" evidence="13">
    <location>
        <begin position="288"/>
        <end position="452"/>
    </location>
</feature>
<dbReference type="InterPro" id="IPR000212">
    <property type="entry name" value="DNA_helicase_UvrD/REP"/>
</dbReference>
<organism evidence="14 15">
    <name type="scientific">candidate division WOR-3 bacterium</name>
    <dbReference type="NCBI Taxonomy" id="2052148"/>
    <lineage>
        <taxon>Bacteria</taxon>
        <taxon>Bacteria division WOR-3</taxon>
    </lineage>
</organism>
<dbReference type="EC" id="5.6.2.4" evidence="9"/>
<dbReference type="Pfam" id="PF13361">
    <property type="entry name" value="UvrD_C"/>
    <property type="match status" value="1"/>
</dbReference>
<sequence length="452" mass="52596">MNADLNILSNLNDKQNEAVLYFDSPLLVLAGAGSGKTRVLTHKIAYIIKELRVSPYNIFAVTFTNKAADEMKQRVEFLTSIPIRGMWVGTFHSMCVRIIKQHRRETSKNQDFSIYDADDSKHLVKKIIEENQLEKLIDAKSACKSISKMKNAMIMPEDFAKKVSSPDESNIALVYRKYQEILYRNNAFDFDDLLLETVGILKRDPAFREKLQTIFKYILVDEYQDTNYVQYVMLKLLYAEKNHITVVGDDDQSIYGFRGAEVGNILKFDSDFKKTHIVKLEQNYRSTKIILDAANKIISNNINRRDKNLWCEEKSGDKVKVVFTEDERREAQFIVDEIEKKRRADNLSLNDFAVLYRTNAQSRPFEEQFRRHNIRYTVVGAIKFFERKEIKDLLAYLSVIVNPADSISFNRVINTPRRGLGDKAVIEIEKYSKEKNITMIESALRHEEYKDN</sequence>
<dbReference type="Gene3D" id="3.40.50.300">
    <property type="entry name" value="P-loop containing nucleotide triphosphate hydrolases"/>
    <property type="match status" value="2"/>
</dbReference>
<evidence type="ECO:0000256" key="2">
    <source>
        <dbReference type="ARBA" id="ARBA00022741"/>
    </source>
</evidence>
<dbReference type="GO" id="GO:0005829">
    <property type="term" value="C:cytosol"/>
    <property type="evidence" value="ECO:0007669"/>
    <property type="project" value="TreeGrafter"/>
</dbReference>
<dbReference type="EMBL" id="DMZY01000179">
    <property type="protein sequence ID" value="HAV92715.1"/>
    <property type="molecule type" value="Genomic_DNA"/>
</dbReference>
<dbReference type="PANTHER" id="PTHR11070:SF2">
    <property type="entry name" value="ATP-DEPENDENT DNA HELICASE SRS2"/>
    <property type="match status" value="1"/>
</dbReference>
<keyword evidence="3 11" id="KW-0378">Hydrolase</keyword>
<dbReference type="Gene3D" id="1.10.486.10">
    <property type="entry name" value="PCRA, domain 4"/>
    <property type="match status" value="1"/>
</dbReference>
<evidence type="ECO:0000256" key="11">
    <source>
        <dbReference type="PROSITE-ProRule" id="PRU00560"/>
    </source>
</evidence>
<keyword evidence="6" id="KW-0238">DNA-binding</keyword>
<keyword evidence="2 11" id="KW-0547">Nucleotide-binding</keyword>
<accession>A0A350HAZ9</accession>
<proteinExistence type="inferred from homology"/>
<evidence type="ECO:0000256" key="10">
    <source>
        <dbReference type="ARBA" id="ARBA00048988"/>
    </source>
</evidence>
<dbReference type="Gene3D" id="1.10.10.160">
    <property type="match status" value="1"/>
</dbReference>
<dbReference type="Pfam" id="PF00580">
    <property type="entry name" value="UvrD-helicase"/>
    <property type="match status" value="1"/>
</dbReference>
<evidence type="ECO:0000256" key="1">
    <source>
        <dbReference type="ARBA" id="ARBA00009922"/>
    </source>
</evidence>